<reference evidence="5" key="1">
    <citation type="submission" date="2020-01" db="EMBL/GenBank/DDBJ databases">
        <title>'Steroidobacter agaridevorans' sp. nov., agar-degrading bacteria isolated from rhizosphere soils.</title>
        <authorList>
            <person name="Ikenaga M."/>
            <person name="Kataoka M."/>
            <person name="Murouchi A."/>
            <person name="Katsuragi S."/>
            <person name="Sakai M."/>
        </authorList>
    </citation>
    <scope>NUCLEOTIDE SEQUENCE [LARGE SCALE GENOMIC DNA]</scope>
    <source>
        <strain evidence="5">YU21-B</strain>
    </source>
</reference>
<dbReference type="InterPro" id="IPR002656">
    <property type="entry name" value="Acyl_transf_3_dom"/>
</dbReference>
<keyword evidence="2" id="KW-0472">Membrane</keyword>
<protein>
    <submittedName>
        <fullName evidence="4">Acyltransferase</fullName>
    </submittedName>
</protein>
<feature type="domain" description="Acyltransferase 3" evidence="3">
    <location>
        <begin position="16"/>
        <end position="313"/>
    </location>
</feature>
<gene>
    <name evidence="4" type="ORF">GCM10011487_41550</name>
</gene>
<evidence type="ECO:0000259" key="3">
    <source>
        <dbReference type="Pfam" id="PF01757"/>
    </source>
</evidence>
<feature type="transmembrane region" description="Helical" evidence="2">
    <location>
        <begin position="91"/>
        <end position="111"/>
    </location>
</feature>
<dbReference type="AlphaFoldDB" id="A0A829YFG2"/>
<keyword evidence="4" id="KW-0012">Acyltransferase</keyword>
<accession>A0A829YFG2</accession>
<dbReference type="GO" id="GO:0016747">
    <property type="term" value="F:acyltransferase activity, transferring groups other than amino-acyl groups"/>
    <property type="evidence" value="ECO:0007669"/>
    <property type="project" value="InterPro"/>
</dbReference>
<dbReference type="PANTHER" id="PTHR23028">
    <property type="entry name" value="ACETYLTRANSFERASE"/>
    <property type="match status" value="1"/>
</dbReference>
<dbReference type="Pfam" id="PF01757">
    <property type="entry name" value="Acyl_transf_3"/>
    <property type="match status" value="1"/>
</dbReference>
<evidence type="ECO:0000256" key="2">
    <source>
        <dbReference type="SAM" id="Phobius"/>
    </source>
</evidence>
<feature type="transmembrane region" description="Helical" evidence="2">
    <location>
        <begin position="157"/>
        <end position="177"/>
    </location>
</feature>
<keyword evidence="2" id="KW-1133">Transmembrane helix</keyword>
<keyword evidence="5" id="KW-1185">Reference proteome</keyword>
<evidence type="ECO:0000256" key="1">
    <source>
        <dbReference type="SAM" id="MobiDB-lite"/>
    </source>
</evidence>
<name>A0A829YFG2_9GAMM</name>
<evidence type="ECO:0000313" key="4">
    <source>
        <dbReference type="EMBL" id="GFE82155.1"/>
    </source>
</evidence>
<feature type="transmembrane region" description="Helical" evidence="2">
    <location>
        <begin position="50"/>
        <end position="70"/>
    </location>
</feature>
<dbReference type="GO" id="GO:0016020">
    <property type="term" value="C:membrane"/>
    <property type="evidence" value="ECO:0007669"/>
    <property type="project" value="TreeGrafter"/>
</dbReference>
<comment type="caution">
    <text evidence="4">The sequence shown here is derived from an EMBL/GenBank/DDBJ whole genome shotgun (WGS) entry which is preliminary data.</text>
</comment>
<dbReference type="InterPro" id="IPR050879">
    <property type="entry name" value="Acyltransferase_3"/>
</dbReference>
<keyword evidence="4" id="KW-0808">Transferase</keyword>
<feature type="transmembrane region" description="Helical" evidence="2">
    <location>
        <begin position="231"/>
        <end position="247"/>
    </location>
</feature>
<feature type="transmembrane region" description="Helical" evidence="2">
    <location>
        <begin position="20"/>
        <end position="38"/>
    </location>
</feature>
<organism evidence="4 5">
    <name type="scientific">Steroidobacter agaridevorans</name>
    <dbReference type="NCBI Taxonomy" id="2695856"/>
    <lineage>
        <taxon>Bacteria</taxon>
        <taxon>Pseudomonadati</taxon>
        <taxon>Pseudomonadota</taxon>
        <taxon>Gammaproteobacteria</taxon>
        <taxon>Steroidobacterales</taxon>
        <taxon>Steroidobacteraceae</taxon>
        <taxon>Steroidobacter</taxon>
    </lineage>
</organism>
<dbReference type="RefSeq" id="WP_161813826.1">
    <property type="nucleotide sequence ID" value="NZ_BLJN01000004.1"/>
</dbReference>
<dbReference type="GO" id="GO:0000271">
    <property type="term" value="P:polysaccharide biosynthetic process"/>
    <property type="evidence" value="ECO:0007669"/>
    <property type="project" value="TreeGrafter"/>
</dbReference>
<dbReference type="Proteomes" id="UP000445000">
    <property type="component" value="Unassembled WGS sequence"/>
</dbReference>
<feature type="transmembrane region" description="Helical" evidence="2">
    <location>
        <begin position="268"/>
        <end position="287"/>
    </location>
</feature>
<dbReference type="EMBL" id="BLJN01000004">
    <property type="protein sequence ID" value="GFE82155.1"/>
    <property type="molecule type" value="Genomic_DNA"/>
</dbReference>
<feature type="transmembrane region" description="Helical" evidence="2">
    <location>
        <begin position="293"/>
        <end position="320"/>
    </location>
</feature>
<sequence length="357" mass="39760">MLRWLSVTGAESRLTAMEGLRAYAAGIVFLFHSALLMQEQQHAAGPVIDWMLHSQYGVDIFFILSGYLIAGIASKPGFRLGAYLSHRALRIYPAFLGTLLMCLIGLAVLRGEHVSFERLVGNLFFLNGAFGLGVQAINGVTWSLFFEFSFYIAFPLLYRHFGLARTMVICAVLIAMLGHLDTRFVRFMFFFAGVWLRLRDSSQPWASERFAIAFYLLVTTGTIYLQKYLVFAALYVPAATLIVDHALHTKGMLQRVFSRPALRVLGNVSYSFYLVQPIGLLAARYAIEPLGLAGVSWCIALLVVGFAITFVLSSLSFVALERPYFTYRHLLVPGDSKQRSRQDTPVAAPGADAKEQV</sequence>
<evidence type="ECO:0000313" key="5">
    <source>
        <dbReference type="Proteomes" id="UP000445000"/>
    </source>
</evidence>
<feature type="transmembrane region" description="Helical" evidence="2">
    <location>
        <begin position="123"/>
        <end position="145"/>
    </location>
</feature>
<proteinExistence type="predicted"/>
<feature type="region of interest" description="Disordered" evidence="1">
    <location>
        <begin position="336"/>
        <end position="357"/>
    </location>
</feature>
<keyword evidence="2" id="KW-0812">Transmembrane</keyword>
<dbReference type="PANTHER" id="PTHR23028:SF53">
    <property type="entry name" value="ACYL_TRANSF_3 DOMAIN-CONTAINING PROTEIN"/>
    <property type="match status" value="1"/>
</dbReference>